<protein>
    <submittedName>
        <fullName evidence="4">Uncharacterized protein LOC100179646</fullName>
    </submittedName>
</protein>
<proteinExistence type="evidence at transcript level"/>
<organism evidence="4">
    <name type="scientific">Phallusia mammillata</name>
    <dbReference type="NCBI Taxonomy" id="59560"/>
    <lineage>
        <taxon>Eukaryota</taxon>
        <taxon>Metazoa</taxon>
        <taxon>Chordata</taxon>
        <taxon>Tunicata</taxon>
        <taxon>Ascidiacea</taxon>
        <taxon>Phlebobranchia</taxon>
        <taxon>Ascidiidae</taxon>
        <taxon>Phallusia</taxon>
    </lineage>
</organism>
<evidence type="ECO:0000256" key="2">
    <source>
        <dbReference type="ARBA" id="ARBA00022475"/>
    </source>
</evidence>
<keyword evidence="3" id="KW-0472">Membrane</keyword>
<gene>
    <name evidence="4" type="primary">LOC100179646-001</name>
</gene>
<feature type="transmembrane region" description="Helical" evidence="3">
    <location>
        <begin position="6"/>
        <end position="23"/>
    </location>
</feature>
<feature type="transmembrane region" description="Helical" evidence="3">
    <location>
        <begin position="214"/>
        <end position="239"/>
    </location>
</feature>
<evidence type="ECO:0000313" key="4">
    <source>
        <dbReference type="EMBL" id="CAB3262435.1"/>
    </source>
</evidence>
<reference evidence="4" key="1">
    <citation type="submission" date="2020-04" db="EMBL/GenBank/DDBJ databases">
        <authorList>
            <person name="Neveu A P."/>
        </authorList>
    </citation>
    <scope>NUCLEOTIDE SEQUENCE</scope>
    <source>
        <tissue evidence="4">Whole embryo</tissue>
    </source>
</reference>
<sequence length="423" mass="49467">MTSFLQAVVTGFLITFCFNFLVVDTRTGCKMHVNETLLNNKEYLCGFIDIDKMPWSSGNESSAPRPSSFHAEYYNRTGSHRKPKFGLKVTWTMEEQIFHKSTEQKFLLIICPSKHNERKILVNVSTNSHHNKTLNRMLMFSVSLHRLKGMQIKPGNYLIKIHALPMYNKETDPQCEKVTFYIPRQKRNNSMKETDPGGTKRVTRKEMAKQIQSLTEAVTVFIFALVIQLAVFLVLAYYWRKLPCQVSLAESHEDQVLMLVSSTENSERQLRDINHLADHLKNKLKDKFNYNKWSENEQFPEIWLGEKIKSSGAIIFVCSEAGKQSWEQKNETDLYVKGINTMLYLAYKLVNKKIILLCFEEEDKKFILKCFDTPWMKLFVQPNMFAVNCHKSAQNQLLKLVKTQVSWWKRLKLYFINKTLKAK</sequence>
<dbReference type="InterPro" id="IPR038683">
    <property type="entry name" value="IL17RA/B_FnIII-like_1_sf"/>
</dbReference>
<keyword evidence="2" id="KW-1003">Cell membrane</keyword>
<accession>A0A6F9DH45</accession>
<evidence type="ECO:0000256" key="1">
    <source>
        <dbReference type="ARBA" id="ARBA00004251"/>
    </source>
</evidence>
<keyword evidence="3" id="KW-1133">Transmembrane helix</keyword>
<comment type="subcellular location">
    <subcellularLocation>
        <location evidence="1">Cell membrane</location>
        <topology evidence="1">Single-pass type I membrane protein</topology>
    </subcellularLocation>
</comment>
<keyword evidence="3" id="KW-0812">Transmembrane</keyword>
<dbReference type="EMBL" id="LR786659">
    <property type="protein sequence ID" value="CAB3262435.1"/>
    <property type="molecule type" value="mRNA"/>
</dbReference>
<dbReference type="Gene3D" id="2.60.40.2160">
    <property type="entry name" value="Interleukin-17 receptor A/B, fibronectin-III-like domain 1"/>
    <property type="match status" value="1"/>
</dbReference>
<dbReference type="GO" id="GO:0005886">
    <property type="term" value="C:plasma membrane"/>
    <property type="evidence" value="ECO:0007669"/>
    <property type="project" value="UniProtKB-SubCell"/>
</dbReference>
<name>A0A6F9DH45_9ASCI</name>
<evidence type="ECO:0000256" key="3">
    <source>
        <dbReference type="SAM" id="Phobius"/>
    </source>
</evidence>
<dbReference type="Gene3D" id="3.40.50.11530">
    <property type="match status" value="1"/>
</dbReference>
<dbReference type="AlphaFoldDB" id="A0A6F9DH45"/>